<accession>A0A8S2ADF6</accession>
<evidence type="ECO:0000256" key="6">
    <source>
        <dbReference type="SAM" id="MobiDB-lite"/>
    </source>
</evidence>
<keyword evidence="4" id="KW-0804">Transcription</keyword>
<evidence type="ECO:0000256" key="4">
    <source>
        <dbReference type="ARBA" id="ARBA00023163"/>
    </source>
</evidence>
<feature type="compositionally biased region" description="Acidic residues" evidence="6">
    <location>
        <begin position="139"/>
        <end position="153"/>
    </location>
</feature>
<dbReference type="SMART" id="SM01019">
    <property type="entry name" value="B3"/>
    <property type="match status" value="1"/>
</dbReference>
<sequence>MEENSSQNELSETKNIQGFNGDTVQKFFRVYIPNQTADDMNLPLVLDKISGKPLPRKVTVKSVSSGNIWRMEMKANGNTVFLRDGWKKIVKDENVTEPIFLEFEFDGSGVFHFCVYEYGSMCKRMRSPMEKEVIKVESTEEESEEDVLVDDEESTKGLEESPRRGGTSRRRANLKIDSHKFYEHLDNKRNPSFPVDTTHSRTRIPSLLIKDYNLTFPNMVIVRDKIGILKRRIAVWKNRSVYLNGISSIIRRNHVKPGDEMVFELKMVNGYHGLVHEIKVHIIKA</sequence>
<feature type="domain" description="TF-B3" evidence="7">
    <location>
        <begin position="27"/>
        <end position="119"/>
    </location>
</feature>
<organism evidence="8 9">
    <name type="scientific">Arabidopsis arenosa</name>
    <name type="common">Sand rock-cress</name>
    <name type="synonym">Cardaminopsis arenosa</name>
    <dbReference type="NCBI Taxonomy" id="38785"/>
    <lineage>
        <taxon>Eukaryota</taxon>
        <taxon>Viridiplantae</taxon>
        <taxon>Streptophyta</taxon>
        <taxon>Embryophyta</taxon>
        <taxon>Tracheophyta</taxon>
        <taxon>Spermatophyta</taxon>
        <taxon>Magnoliopsida</taxon>
        <taxon>eudicotyledons</taxon>
        <taxon>Gunneridae</taxon>
        <taxon>Pentapetalae</taxon>
        <taxon>rosids</taxon>
        <taxon>malvids</taxon>
        <taxon>Brassicales</taxon>
        <taxon>Brassicaceae</taxon>
        <taxon>Camelineae</taxon>
        <taxon>Arabidopsis</taxon>
    </lineage>
</organism>
<keyword evidence="9" id="KW-1185">Reference proteome</keyword>
<dbReference type="GO" id="GO:0005634">
    <property type="term" value="C:nucleus"/>
    <property type="evidence" value="ECO:0007669"/>
    <property type="project" value="UniProtKB-SubCell"/>
</dbReference>
<dbReference type="InterPro" id="IPR050655">
    <property type="entry name" value="Plant_B3_domain"/>
</dbReference>
<feature type="region of interest" description="Disordered" evidence="6">
    <location>
        <begin position="135"/>
        <end position="170"/>
    </location>
</feature>
<dbReference type="AlphaFoldDB" id="A0A8S2ADF6"/>
<dbReference type="InterPro" id="IPR003340">
    <property type="entry name" value="B3_DNA-bd"/>
</dbReference>
<dbReference type="Pfam" id="PF02362">
    <property type="entry name" value="B3"/>
    <property type="match status" value="1"/>
</dbReference>
<comment type="subcellular location">
    <subcellularLocation>
        <location evidence="1">Nucleus</location>
    </subcellularLocation>
</comment>
<evidence type="ECO:0000256" key="3">
    <source>
        <dbReference type="ARBA" id="ARBA00023125"/>
    </source>
</evidence>
<evidence type="ECO:0000259" key="7">
    <source>
        <dbReference type="PROSITE" id="PS50863"/>
    </source>
</evidence>
<dbReference type="SUPFAM" id="SSF101936">
    <property type="entry name" value="DNA-binding pseudobarrel domain"/>
    <property type="match status" value="2"/>
</dbReference>
<reference evidence="8" key="1">
    <citation type="submission" date="2021-01" db="EMBL/GenBank/DDBJ databases">
        <authorList>
            <person name="Bezrukov I."/>
        </authorList>
    </citation>
    <scope>NUCLEOTIDE SEQUENCE</scope>
</reference>
<dbReference type="Proteomes" id="UP000682877">
    <property type="component" value="Chromosome 5"/>
</dbReference>
<proteinExistence type="predicted"/>
<keyword evidence="3" id="KW-0238">DNA-binding</keyword>
<dbReference type="EMBL" id="LR999455">
    <property type="protein sequence ID" value="CAE6075325.1"/>
    <property type="molecule type" value="Genomic_DNA"/>
</dbReference>
<dbReference type="PROSITE" id="PS50863">
    <property type="entry name" value="B3"/>
    <property type="match status" value="1"/>
</dbReference>
<dbReference type="PANTHER" id="PTHR31920">
    <property type="entry name" value="B3 DOMAIN-CONTAINING"/>
    <property type="match status" value="1"/>
</dbReference>
<evidence type="ECO:0000256" key="5">
    <source>
        <dbReference type="ARBA" id="ARBA00023242"/>
    </source>
</evidence>
<evidence type="ECO:0000313" key="9">
    <source>
        <dbReference type="Proteomes" id="UP000682877"/>
    </source>
</evidence>
<gene>
    <name evidence="8" type="ORF">AARE701A_LOCUS12723</name>
</gene>
<dbReference type="PANTHER" id="PTHR31920:SF32">
    <property type="entry name" value="B3 DOMAIN-CONTAINING PROTEIN REM22"/>
    <property type="match status" value="1"/>
</dbReference>
<keyword evidence="2" id="KW-0805">Transcription regulation</keyword>
<dbReference type="Gene3D" id="2.40.330.10">
    <property type="entry name" value="DNA-binding pseudobarrel domain"/>
    <property type="match status" value="2"/>
</dbReference>
<name>A0A8S2ADF6_ARAAE</name>
<dbReference type="CDD" id="cd10017">
    <property type="entry name" value="B3_DNA"/>
    <property type="match status" value="1"/>
</dbReference>
<evidence type="ECO:0000256" key="2">
    <source>
        <dbReference type="ARBA" id="ARBA00023015"/>
    </source>
</evidence>
<evidence type="ECO:0000313" key="8">
    <source>
        <dbReference type="EMBL" id="CAE6075325.1"/>
    </source>
</evidence>
<protein>
    <recommendedName>
        <fullName evidence="7">TF-B3 domain-containing protein</fullName>
    </recommendedName>
</protein>
<dbReference type="GO" id="GO:0003677">
    <property type="term" value="F:DNA binding"/>
    <property type="evidence" value="ECO:0007669"/>
    <property type="project" value="UniProtKB-KW"/>
</dbReference>
<feature type="compositionally biased region" description="Basic and acidic residues" evidence="6">
    <location>
        <begin position="154"/>
        <end position="163"/>
    </location>
</feature>
<keyword evidence="5" id="KW-0539">Nucleus</keyword>
<evidence type="ECO:0000256" key="1">
    <source>
        <dbReference type="ARBA" id="ARBA00004123"/>
    </source>
</evidence>
<dbReference type="InterPro" id="IPR015300">
    <property type="entry name" value="DNA-bd_pseudobarrel_sf"/>
</dbReference>